<dbReference type="Gramene" id="KXG28683">
    <property type="protein sequence ID" value="KXG28683"/>
    <property type="gene ID" value="SORBI_3005G152700"/>
</dbReference>
<feature type="signal peptide" evidence="1">
    <location>
        <begin position="1"/>
        <end position="27"/>
    </location>
</feature>
<organism evidence="2 3">
    <name type="scientific">Sorghum bicolor</name>
    <name type="common">Sorghum</name>
    <name type="synonym">Sorghum vulgare</name>
    <dbReference type="NCBI Taxonomy" id="4558"/>
    <lineage>
        <taxon>Eukaryota</taxon>
        <taxon>Viridiplantae</taxon>
        <taxon>Streptophyta</taxon>
        <taxon>Embryophyta</taxon>
        <taxon>Tracheophyta</taxon>
        <taxon>Spermatophyta</taxon>
        <taxon>Magnoliopsida</taxon>
        <taxon>Liliopsida</taxon>
        <taxon>Poales</taxon>
        <taxon>Poaceae</taxon>
        <taxon>PACMAD clade</taxon>
        <taxon>Panicoideae</taxon>
        <taxon>Andropogonodae</taxon>
        <taxon>Andropogoneae</taxon>
        <taxon>Sorghinae</taxon>
        <taxon>Sorghum</taxon>
    </lineage>
</organism>
<proteinExistence type="predicted"/>
<evidence type="ECO:0000313" key="2">
    <source>
        <dbReference type="EMBL" id="KXG28683.1"/>
    </source>
</evidence>
<dbReference type="OrthoDB" id="4245109at2759"/>
<gene>
    <name evidence="2" type="ORF">SORBI_3005G152700</name>
</gene>
<keyword evidence="3" id="KW-1185">Reference proteome</keyword>
<dbReference type="EMBL" id="CM000764">
    <property type="protein sequence ID" value="KXG28683.1"/>
    <property type="molecule type" value="Genomic_DNA"/>
</dbReference>
<evidence type="ECO:0000313" key="3">
    <source>
        <dbReference type="Proteomes" id="UP000000768"/>
    </source>
</evidence>
<dbReference type="InParanoid" id="A0A1B6PSP4"/>
<evidence type="ECO:0000256" key="1">
    <source>
        <dbReference type="SAM" id="SignalP"/>
    </source>
</evidence>
<evidence type="ECO:0008006" key="4">
    <source>
        <dbReference type="Google" id="ProtNLM"/>
    </source>
</evidence>
<protein>
    <recommendedName>
        <fullName evidence="4">Knottin scorpion toxin-like domain-containing protein</fullName>
    </recommendedName>
</protein>
<accession>A0A1B6PSP4</accession>
<keyword evidence="1" id="KW-0732">Signal</keyword>
<reference evidence="3" key="2">
    <citation type="journal article" date="2018" name="Plant J.">
        <title>The Sorghum bicolor reference genome: improved assembly, gene annotations, a transcriptome atlas, and signatures of genome organization.</title>
        <authorList>
            <person name="McCormick R.F."/>
            <person name="Truong S.K."/>
            <person name="Sreedasyam A."/>
            <person name="Jenkins J."/>
            <person name="Shu S."/>
            <person name="Sims D."/>
            <person name="Kennedy M."/>
            <person name="Amirebrahimi M."/>
            <person name="Weers B.D."/>
            <person name="McKinley B."/>
            <person name="Mattison A."/>
            <person name="Morishige D.T."/>
            <person name="Grimwood J."/>
            <person name="Schmutz J."/>
            <person name="Mullet J.E."/>
        </authorList>
    </citation>
    <scope>NUCLEOTIDE SEQUENCE [LARGE SCALE GENOMIC DNA]</scope>
    <source>
        <strain evidence="3">cv. BTx623</strain>
    </source>
</reference>
<feature type="chain" id="PRO_5008589130" description="Knottin scorpion toxin-like domain-containing protein" evidence="1">
    <location>
        <begin position="28"/>
        <end position="109"/>
    </location>
</feature>
<reference evidence="2 3" key="1">
    <citation type="journal article" date="2009" name="Nature">
        <title>The Sorghum bicolor genome and the diversification of grasses.</title>
        <authorList>
            <person name="Paterson A.H."/>
            <person name="Bowers J.E."/>
            <person name="Bruggmann R."/>
            <person name="Dubchak I."/>
            <person name="Grimwood J."/>
            <person name="Gundlach H."/>
            <person name="Haberer G."/>
            <person name="Hellsten U."/>
            <person name="Mitros T."/>
            <person name="Poliakov A."/>
            <person name="Schmutz J."/>
            <person name="Spannagl M."/>
            <person name="Tang H."/>
            <person name="Wang X."/>
            <person name="Wicker T."/>
            <person name="Bharti A.K."/>
            <person name="Chapman J."/>
            <person name="Feltus F.A."/>
            <person name="Gowik U."/>
            <person name="Grigoriev I.V."/>
            <person name="Lyons E."/>
            <person name="Maher C.A."/>
            <person name="Martis M."/>
            <person name="Narechania A."/>
            <person name="Otillar R.P."/>
            <person name="Penning B.W."/>
            <person name="Salamov A.A."/>
            <person name="Wang Y."/>
            <person name="Zhang L."/>
            <person name="Carpita N.C."/>
            <person name="Freeling M."/>
            <person name="Gingle A.R."/>
            <person name="Hash C.T."/>
            <person name="Keller B."/>
            <person name="Klein P."/>
            <person name="Kresovich S."/>
            <person name="McCann M.C."/>
            <person name="Ming R."/>
            <person name="Peterson D.G."/>
            <person name="Mehboob-ur-Rahman"/>
            <person name="Ware D."/>
            <person name="Westhoff P."/>
            <person name="Mayer K.F."/>
            <person name="Messing J."/>
            <person name="Rokhsar D.S."/>
        </authorList>
    </citation>
    <scope>NUCLEOTIDE SEQUENCE [LARGE SCALE GENOMIC DNA]</scope>
    <source>
        <strain evidence="3">cv. BTx623</strain>
    </source>
</reference>
<name>A0A1B6PSP4_SORBI</name>
<sequence>MSMNRKHLVAGFFFINLTLLMASYCSAALCGTRTKYTCTVDKMCEMICQQVNCDQQNCGYTGGHCSDDSLCVCTKPCSAQSTMAPPGEKPAVEEAYGRMALDENRMLNS</sequence>
<dbReference type="AlphaFoldDB" id="A0A1B6PSP4"/>
<dbReference type="Proteomes" id="UP000000768">
    <property type="component" value="Chromosome 5"/>
</dbReference>